<dbReference type="Gene3D" id="2.30.26.10">
    <property type="entry name" value="Dihydroorotate Dehydrogenase A, chain A, domain 2"/>
    <property type="match status" value="1"/>
</dbReference>
<keyword evidence="9" id="KW-0285">Flavoprotein</keyword>
<keyword evidence="15" id="KW-1185">Reference proteome</keyword>
<evidence type="ECO:0000256" key="10">
    <source>
        <dbReference type="ARBA" id="ARBA00022643"/>
    </source>
</evidence>
<evidence type="ECO:0000256" key="5">
    <source>
        <dbReference type="ARBA" id="ARBA00008008"/>
    </source>
</evidence>
<dbReference type="Pfam" id="PF01180">
    <property type="entry name" value="DHO_dh"/>
    <property type="match status" value="1"/>
</dbReference>
<evidence type="ECO:0000256" key="4">
    <source>
        <dbReference type="ARBA" id="ARBA00004725"/>
    </source>
</evidence>
<dbReference type="InterPro" id="IPR033886">
    <property type="entry name" value="DHOD_1A"/>
</dbReference>
<evidence type="ECO:0000256" key="12">
    <source>
        <dbReference type="ARBA" id="ARBA00023002"/>
    </source>
</evidence>
<protein>
    <recommendedName>
        <fullName evidence="7">dihydroorotate oxidase (fumarate)</fullName>
        <ecNumber evidence="7">1.3.98.1</ecNumber>
    </recommendedName>
</protein>
<keyword evidence="11" id="KW-0665">Pyrimidine biosynthesis</keyword>
<evidence type="ECO:0000256" key="6">
    <source>
        <dbReference type="ARBA" id="ARBA00011738"/>
    </source>
</evidence>
<evidence type="ECO:0000256" key="2">
    <source>
        <dbReference type="ARBA" id="ARBA00001917"/>
    </source>
</evidence>
<dbReference type="InterPro" id="IPR012135">
    <property type="entry name" value="Dihydroorotate_DH_1_2"/>
</dbReference>
<dbReference type="UniPathway" id="UPA00070"/>
<dbReference type="InterPro" id="IPR001295">
    <property type="entry name" value="Dihydroorotate_DH_CS"/>
</dbReference>
<name>A0A0R2H2T9_WEIVI</name>
<dbReference type="EC" id="1.3.98.1" evidence="7"/>
<comment type="caution">
    <text evidence="14">The sequence shown here is derived from an EMBL/GenBank/DDBJ whole genome shotgun (WGS) entry which is preliminary data.</text>
</comment>
<dbReference type="InterPro" id="IPR013785">
    <property type="entry name" value="Aldolase_TIM"/>
</dbReference>
<comment type="subunit">
    <text evidence="6">Homodimer.</text>
</comment>
<dbReference type="PROSITE" id="PS00912">
    <property type="entry name" value="DHODEHASE_2"/>
    <property type="match status" value="1"/>
</dbReference>
<dbReference type="GO" id="GO:1990663">
    <property type="term" value="F:dihydroorotate dehydrogenase (fumarate) activity"/>
    <property type="evidence" value="ECO:0007669"/>
    <property type="project" value="UniProtKB-EC"/>
</dbReference>
<keyword evidence="12" id="KW-0560">Oxidoreductase</keyword>
<evidence type="ECO:0000259" key="13">
    <source>
        <dbReference type="Pfam" id="PF01180"/>
    </source>
</evidence>
<organism evidence="14 15">
    <name type="scientific">Weissella viridescens</name>
    <name type="common">Lactobacillus viridescens</name>
    <dbReference type="NCBI Taxonomy" id="1629"/>
    <lineage>
        <taxon>Bacteria</taxon>
        <taxon>Bacillati</taxon>
        <taxon>Bacillota</taxon>
        <taxon>Bacilli</taxon>
        <taxon>Lactobacillales</taxon>
        <taxon>Lactobacillaceae</taxon>
        <taxon>Weissella</taxon>
    </lineage>
</organism>
<proteinExistence type="inferred from homology"/>
<evidence type="ECO:0000313" key="15">
    <source>
        <dbReference type="Proteomes" id="UP000051992"/>
    </source>
</evidence>
<dbReference type="NCBIfam" id="NF002702">
    <property type="entry name" value="PRK02506.1"/>
    <property type="match status" value="1"/>
</dbReference>
<dbReference type="PANTHER" id="PTHR48109:SF1">
    <property type="entry name" value="DIHYDROOROTATE DEHYDROGENASE (FUMARATE)"/>
    <property type="match status" value="1"/>
</dbReference>
<reference evidence="14 15" key="1">
    <citation type="journal article" date="2015" name="Genome Announc.">
        <title>Expanding the biotechnology potential of lactobacilli through comparative genomics of 213 strains and associated genera.</title>
        <authorList>
            <person name="Sun Z."/>
            <person name="Harris H.M."/>
            <person name="McCann A."/>
            <person name="Guo C."/>
            <person name="Argimon S."/>
            <person name="Zhang W."/>
            <person name="Yang X."/>
            <person name="Jeffery I.B."/>
            <person name="Cooney J.C."/>
            <person name="Kagawa T.F."/>
            <person name="Liu W."/>
            <person name="Song Y."/>
            <person name="Salvetti E."/>
            <person name="Wrobel A."/>
            <person name="Rasinkangas P."/>
            <person name="Parkhill J."/>
            <person name="Rea M.C."/>
            <person name="O'Sullivan O."/>
            <person name="Ritari J."/>
            <person name="Douillard F.P."/>
            <person name="Paul Ross R."/>
            <person name="Yang R."/>
            <person name="Briner A.E."/>
            <person name="Felis G.E."/>
            <person name="de Vos W.M."/>
            <person name="Barrangou R."/>
            <person name="Klaenhammer T.R."/>
            <person name="Caufield P.W."/>
            <person name="Cui Y."/>
            <person name="Zhang H."/>
            <person name="O'Toole P.W."/>
        </authorList>
    </citation>
    <scope>NUCLEOTIDE SEQUENCE [LARGE SCALE GENOMIC DNA]</scope>
    <source>
        <strain evidence="14 15">DSM 20410</strain>
    </source>
</reference>
<dbReference type="PATRIC" id="fig|1629.5.peg.428"/>
<evidence type="ECO:0000256" key="11">
    <source>
        <dbReference type="ARBA" id="ARBA00022975"/>
    </source>
</evidence>
<dbReference type="InterPro" id="IPR023359">
    <property type="entry name" value="Dihydro_DH_chainA_dom2"/>
</dbReference>
<dbReference type="InterPro" id="IPR050074">
    <property type="entry name" value="DHO_dehydrogenase"/>
</dbReference>
<dbReference type="GO" id="GO:0006207">
    <property type="term" value="P:'de novo' pyrimidine nucleobase biosynthetic process"/>
    <property type="evidence" value="ECO:0007669"/>
    <property type="project" value="InterPro"/>
</dbReference>
<dbReference type="PIRSF" id="PIRSF000164">
    <property type="entry name" value="DHO_oxidase"/>
    <property type="match status" value="1"/>
</dbReference>
<comment type="cofactor">
    <cofactor evidence="2">
        <name>FMN</name>
        <dbReference type="ChEBI" id="CHEBI:58210"/>
    </cofactor>
</comment>
<feature type="domain" description="Dihydroorotate dehydrogenase catalytic" evidence="13">
    <location>
        <begin position="16"/>
        <end position="303"/>
    </location>
</feature>
<dbReference type="InterPro" id="IPR005720">
    <property type="entry name" value="Dihydroorotate_DH_cat"/>
</dbReference>
<accession>A0A0R2H2T9</accession>
<keyword evidence="10" id="KW-0288">FMN</keyword>
<keyword evidence="8" id="KW-0963">Cytoplasm</keyword>
<comment type="similarity">
    <text evidence="5">Belongs to the dihydroorotate dehydrogenase family. Type 1 subfamily.</text>
</comment>
<evidence type="ECO:0000256" key="3">
    <source>
        <dbReference type="ARBA" id="ARBA00004496"/>
    </source>
</evidence>
<dbReference type="AlphaFoldDB" id="A0A0R2H2T9"/>
<gene>
    <name evidence="14" type="ORF">IV50_GL000424</name>
</gene>
<sequence>MQFTHTHKENIMTTMTASIAGFTFDDILLNAAGVYCQTTEELDQILEAPGAGSLVTKSATPMERPGNPGVRYADMALGSINSMGLPNLSLDYYLEYAIAHQADKPLFLSIAGLSKDDNLQMLREIQASDFNGLVELNLSCPNVPGKPQTGYDFDTTRQILTEAFTFFKKPLGVKLPPYFDIAHFDMIAAVLNDFPLAFVNTINSIGNGLMVNPDTDTAMIAPKGGFGGLGGAIAKPTALANVRGLRQRLNPEIKIIGTGGVKDGRDVYDLILCGADLVSVGTTLHQEGPTVFNRLKHELETEMKVKAYDDVAQFRGQLQTLD</sequence>
<evidence type="ECO:0000256" key="9">
    <source>
        <dbReference type="ARBA" id="ARBA00022630"/>
    </source>
</evidence>
<dbReference type="FunFam" id="3.20.20.70:FF:000027">
    <property type="entry name" value="Dihydropyrimidine dehydrogenase [NADP(+)]"/>
    <property type="match status" value="1"/>
</dbReference>
<comment type="catalytic activity">
    <reaction evidence="1">
        <text>(S)-dihydroorotate + fumarate = orotate + succinate</text>
        <dbReference type="Rhea" id="RHEA:30059"/>
        <dbReference type="ChEBI" id="CHEBI:29806"/>
        <dbReference type="ChEBI" id="CHEBI:30031"/>
        <dbReference type="ChEBI" id="CHEBI:30839"/>
        <dbReference type="ChEBI" id="CHEBI:30864"/>
        <dbReference type="EC" id="1.3.98.1"/>
    </reaction>
</comment>
<dbReference type="EMBL" id="JQBM01000001">
    <property type="protein sequence ID" value="KRN47153.1"/>
    <property type="molecule type" value="Genomic_DNA"/>
</dbReference>
<dbReference type="SUPFAM" id="SSF51395">
    <property type="entry name" value="FMN-linked oxidoreductases"/>
    <property type="match status" value="1"/>
</dbReference>
<comment type="subcellular location">
    <subcellularLocation>
        <location evidence="3">Cytoplasm</location>
    </subcellularLocation>
</comment>
<comment type="pathway">
    <text evidence="4">Pyrimidine metabolism; UMP biosynthesis via de novo pathway.</text>
</comment>
<evidence type="ECO:0000313" key="14">
    <source>
        <dbReference type="EMBL" id="KRN47153.1"/>
    </source>
</evidence>
<evidence type="ECO:0000256" key="7">
    <source>
        <dbReference type="ARBA" id="ARBA00011911"/>
    </source>
</evidence>
<evidence type="ECO:0000256" key="8">
    <source>
        <dbReference type="ARBA" id="ARBA00022490"/>
    </source>
</evidence>
<dbReference type="PANTHER" id="PTHR48109">
    <property type="entry name" value="DIHYDROOROTATE DEHYDROGENASE (QUINONE), MITOCHONDRIAL-RELATED"/>
    <property type="match status" value="1"/>
</dbReference>
<dbReference type="GO" id="GO:0044205">
    <property type="term" value="P:'de novo' UMP biosynthetic process"/>
    <property type="evidence" value="ECO:0007669"/>
    <property type="project" value="UniProtKB-UniPathway"/>
</dbReference>
<dbReference type="Gene3D" id="3.20.20.70">
    <property type="entry name" value="Aldolase class I"/>
    <property type="match status" value="1"/>
</dbReference>
<evidence type="ECO:0000256" key="1">
    <source>
        <dbReference type="ARBA" id="ARBA00001694"/>
    </source>
</evidence>
<dbReference type="GO" id="GO:0005737">
    <property type="term" value="C:cytoplasm"/>
    <property type="evidence" value="ECO:0007669"/>
    <property type="project" value="UniProtKB-SubCell"/>
</dbReference>
<dbReference type="Proteomes" id="UP000051992">
    <property type="component" value="Unassembled WGS sequence"/>
</dbReference>
<dbReference type="CDD" id="cd04741">
    <property type="entry name" value="DHOD_1A_like"/>
    <property type="match status" value="1"/>
</dbReference>